<organism evidence="1 2">
    <name type="scientific">Candidatus Woesebacteria bacterium RIFCSPHIGHO2_01_FULL_40_22</name>
    <dbReference type="NCBI Taxonomy" id="1802499"/>
    <lineage>
        <taxon>Bacteria</taxon>
        <taxon>Candidatus Woeseibacteriota</taxon>
    </lineage>
</organism>
<dbReference type="EMBL" id="MGGL01000009">
    <property type="protein sequence ID" value="OGM26769.1"/>
    <property type="molecule type" value="Genomic_DNA"/>
</dbReference>
<comment type="caution">
    <text evidence="1">The sequence shown here is derived from an EMBL/GenBank/DDBJ whole genome shotgun (WGS) entry which is preliminary data.</text>
</comment>
<dbReference type="AlphaFoldDB" id="A0A1F7YIQ3"/>
<evidence type="ECO:0000313" key="1">
    <source>
        <dbReference type="EMBL" id="OGM26769.1"/>
    </source>
</evidence>
<gene>
    <name evidence="1" type="ORF">A2628_04395</name>
</gene>
<reference evidence="1 2" key="1">
    <citation type="journal article" date="2016" name="Nat. Commun.">
        <title>Thousands of microbial genomes shed light on interconnected biogeochemical processes in an aquifer system.</title>
        <authorList>
            <person name="Anantharaman K."/>
            <person name="Brown C.T."/>
            <person name="Hug L.A."/>
            <person name="Sharon I."/>
            <person name="Castelle C.J."/>
            <person name="Probst A.J."/>
            <person name="Thomas B.C."/>
            <person name="Singh A."/>
            <person name="Wilkins M.J."/>
            <person name="Karaoz U."/>
            <person name="Brodie E.L."/>
            <person name="Williams K.H."/>
            <person name="Hubbard S.S."/>
            <person name="Banfield J.F."/>
        </authorList>
    </citation>
    <scope>NUCLEOTIDE SEQUENCE [LARGE SCALE GENOMIC DNA]</scope>
</reference>
<accession>A0A1F7YIQ3</accession>
<proteinExistence type="predicted"/>
<name>A0A1F7YIQ3_9BACT</name>
<evidence type="ECO:0000313" key="2">
    <source>
        <dbReference type="Proteomes" id="UP000179221"/>
    </source>
</evidence>
<dbReference type="Proteomes" id="UP000179221">
    <property type="component" value="Unassembled WGS sequence"/>
</dbReference>
<sequence>MLSKEAQELAIQALGGIPTENLSEKNRNRRLAIARPLVFGSNGDGFMPVRGVDGSVVSSIEVTDEYLMNVLNKIE</sequence>
<protein>
    <submittedName>
        <fullName evidence="1">Uncharacterized protein</fullName>
    </submittedName>
</protein>